<dbReference type="eggNOG" id="ENOG502T8IQ">
    <property type="taxonomic scope" value="Eukaryota"/>
</dbReference>
<dbReference type="InterPro" id="IPR010512">
    <property type="entry name" value="DUF1091"/>
</dbReference>
<dbReference type="AlphaFoldDB" id="B4LF79"/>
<evidence type="ECO:0008006" key="4">
    <source>
        <dbReference type="Google" id="ProtNLM"/>
    </source>
</evidence>
<name>B4LF79_DROVI</name>
<keyword evidence="1" id="KW-0732">Signal</keyword>
<proteinExistence type="predicted"/>
<dbReference type="Proteomes" id="UP000008792">
    <property type="component" value="Unassembled WGS sequence"/>
</dbReference>
<feature type="chain" id="PRO_5002813209" description="MD-2-related lipid-recognition domain-containing protein" evidence="1">
    <location>
        <begin position="30"/>
        <end position="185"/>
    </location>
</feature>
<reference evidence="2 3" key="1">
    <citation type="journal article" date="2007" name="Nature">
        <title>Evolution of genes and genomes on the Drosophila phylogeny.</title>
        <authorList>
            <consortium name="Drosophila 12 Genomes Consortium"/>
            <person name="Clark A.G."/>
            <person name="Eisen M.B."/>
            <person name="Smith D.R."/>
            <person name="Bergman C.M."/>
            <person name="Oliver B."/>
            <person name="Markow T.A."/>
            <person name="Kaufman T.C."/>
            <person name="Kellis M."/>
            <person name="Gelbart W."/>
            <person name="Iyer V.N."/>
            <person name="Pollard D.A."/>
            <person name="Sackton T.B."/>
            <person name="Larracuente A.M."/>
            <person name="Singh N.D."/>
            <person name="Abad J.P."/>
            <person name="Abt D.N."/>
            <person name="Adryan B."/>
            <person name="Aguade M."/>
            <person name="Akashi H."/>
            <person name="Anderson W.W."/>
            <person name="Aquadro C.F."/>
            <person name="Ardell D.H."/>
            <person name="Arguello R."/>
            <person name="Artieri C.G."/>
            <person name="Barbash D.A."/>
            <person name="Barker D."/>
            <person name="Barsanti P."/>
            <person name="Batterham P."/>
            <person name="Batzoglou S."/>
            <person name="Begun D."/>
            <person name="Bhutkar A."/>
            <person name="Blanco E."/>
            <person name="Bosak S.A."/>
            <person name="Bradley R.K."/>
            <person name="Brand A.D."/>
            <person name="Brent M.R."/>
            <person name="Brooks A.N."/>
            <person name="Brown R.H."/>
            <person name="Butlin R.K."/>
            <person name="Caggese C."/>
            <person name="Calvi B.R."/>
            <person name="Bernardo de Carvalho A."/>
            <person name="Caspi A."/>
            <person name="Castrezana S."/>
            <person name="Celniker S.E."/>
            <person name="Chang J.L."/>
            <person name="Chapple C."/>
            <person name="Chatterji S."/>
            <person name="Chinwalla A."/>
            <person name="Civetta A."/>
            <person name="Clifton S.W."/>
            <person name="Comeron J.M."/>
            <person name="Costello J.C."/>
            <person name="Coyne J.A."/>
            <person name="Daub J."/>
            <person name="David R.G."/>
            <person name="Delcher A.L."/>
            <person name="Delehaunty K."/>
            <person name="Do C.B."/>
            <person name="Ebling H."/>
            <person name="Edwards K."/>
            <person name="Eickbush T."/>
            <person name="Evans J.D."/>
            <person name="Filipski A."/>
            <person name="Findeiss S."/>
            <person name="Freyhult E."/>
            <person name="Fulton L."/>
            <person name="Fulton R."/>
            <person name="Garcia A.C."/>
            <person name="Gardiner A."/>
            <person name="Garfield D.A."/>
            <person name="Garvin B.E."/>
            <person name="Gibson G."/>
            <person name="Gilbert D."/>
            <person name="Gnerre S."/>
            <person name="Godfrey J."/>
            <person name="Good R."/>
            <person name="Gotea V."/>
            <person name="Gravely B."/>
            <person name="Greenberg A.J."/>
            <person name="Griffiths-Jones S."/>
            <person name="Gross S."/>
            <person name="Guigo R."/>
            <person name="Gustafson E.A."/>
            <person name="Haerty W."/>
            <person name="Hahn M.W."/>
            <person name="Halligan D.L."/>
            <person name="Halpern A.L."/>
            <person name="Halter G.M."/>
            <person name="Han M.V."/>
            <person name="Heger A."/>
            <person name="Hillier L."/>
            <person name="Hinrichs A.S."/>
            <person name="Holmes I."/>
            <person name="Hoskins R.A."/>
            <person name="Hubisz M.J."/>
            <person name="Hultmark D."/>
            <person name="Huntley M.A."/>
            <person name="Jaffe D.B."/>
            <person name="Jagadeeshan S."/>
            <person name="Jeck W.R."/>
            <person name="Johnson J."/>
            <person name="Jones C.D."/>
            <person name="Jordan W.C."/>
            <person name="Karpen G.H."/>
            <person name="Kataoka E."/>
            <person name="Keightley P.D."/>
            <person name="Kheradpour P."/>
            <person name="Kirkness E.F."/>
            <person name="Koerich L.B."/>
            <person name="Kristiansen K."/>
            <person name="Kudrna D."/>
            <person name="Kulathinal R.J."/>
            <person name="Kumar S."/>
            <person name="Kwok R."/>
            <person name="Lander E."/>
            <person name="Langley C.H."/>
            <person name="Lapoint R."/>
            <person name="Lazzaro B.P."/>
            <person name="Lee S.J."/>
            <person name="Levesque L."/>
            <person name="Li R."/>
            <person name="Lin C.F."/>
            <person name="Lin M.F."/>
            <person name="Lindblad-Toh K."/>
            <person name="Llopart A."/>
            <person name="Long M."/>
            <person name="Low L."/>
            <person name="Lozovsky E."/>
            <person name="Lu J."/>
            <person name="Luo M."/>
            <person name="Machado C.A."/>
            <person name="Makalowski W."/>
            <person name="Marzo M."/>
            <person name="Matsuda M."/>
            <person name="Matzkin L."/>
            <person name="McAllister B."/>
            <person name="McBride C.S."/>
            <person name="McKernan B."/>
            <person name="McKernan K."/>
            <person name="Mendez-Lago M."/>
            <person name="Minx P."/>
            <person name="Mollenhauer M.U."/>
            <person name="Montooth K."/>
            <person name="Mount S.M."/>
            <person name="Mu X."/>
            <person name="Myers E."/>
            <person name="Negre B."/>
            <person name="Newfeld S."/>
            <person name="Nielsen R."/>
            <person name="Noor M.A."/>
            <person name="O'Grady P."/>
            <person name="Pachter L."/>
            <person name="Papaceit M."/>
            <person name="Parisi M.J."/>
            <person name="Parisi M."/>
            <person name="Parts L."/>
            <person name="Pedersen J.S."/>
            <person name="Pesole G."/>
            <person name="Phillippy A.M."/>
            <person name="Ponting C.P."/>
            <person name="Pop M."/>
            <person name="Porcelli D."/>
            <person name="Powell J.R."/>
            <person name="Prohaska S."/>
            <person name="Pruitt K."/>
            <person name="Puig M."/>
            <person name="Quesneville H."/>
            <person name="Ram K.R."/>
            <person name="Rand D."/>
            <person name="Rasmussen M.D."/>
            <person name="Reed L.K."/>
            <person name="Reenan R."/>
            <person name="Reily A."/>
            <person name="Remington K.A."/>
            <person name="Rieger T.T."/>
            <person name="Ritchie M.G."/>
            <person name="Robin C."/>
            <person name="Rogers Y.H."/>
            <person name="Rohde C."/>
            <person name="Rozas J."/>
            <person name="Rubenfield M.J."/>
            <person name="Ruiz A."/>
            <person name="Russo S."/>
            <person name="Salzberg S.L."/>
            <person name="Sanchez-Gracia A."/>
            <person name="Saranga D.J."/>
            <person name="Sato H."/>
            <person name="Schaeffer S.W."/>
            <person name="Schatz M.C."/>
            <person name="Schlenke T."/>
            <person name="Schwartz R."/>
            <person name="Segarra C."/>
            <person name="Singh R.S."/>
            <person name="Sirot L."/>
            <person name="Sirota M."/>
            <person name="Sisneros N.B."/>
            <person name="Smith C.D."/>
            <person name="Smith T.F."/>
            <person name="Spieth J."/>
            <person name="Stage D.E."/>
            <person name="Stark A."/>
            <person name="Stephan W."/>
            <person name="Strausberg R.L."/>
            <person name="Strempel S."/>
            <person name="Sturgill D."/>
            <person name="Sutton G."/>
            <person name="Sutton G.G."/>
            <person name="Tao W."/>
            <person name="Teichmann S."/>
            <person name="Tobari Y.N."/>
            <person name="Tomimura Y."/>
            <person name="Tsolas J.M."/>
            <person name="Valente V.L."/>
            <person name="Venter E."/>
            <person name="Venter J.C."/>
            <person name="Vicario S."/>
            <person name="Vieira F.G."/>
            <person name="Vilella A.J."/>
            <person name="Villasante A."/>
            <person name="Walenz B."/>
            <person name="Wang J."/>
            <person name="Wasserman M."/>
            <person name="Watts T."/>
            <person name="Wilson D."/>
            <person name="Wilson R.K."/>
            <person name="Wing R.A."/>
            <person name="Wolfner M.F."/>
            <person name="Wong A."/>
            <person name="Wong G.K."/>
            <person name="Wu C.I."/>
            <person name="Wu G."/>
            <person name="Yamamoto D."/>
            <person name="Yang H.P."/>
            <person name="Yang S.P."/>
            <person name="Yorke J.A."/>
            <person name="Yoshida K."/>
            <person name="Zdobnov E."/>
            <person name="Zhang P."/>
            <person name="Zhang Y."/>
            <person name="Zimin A.V."/>
            <person name="Baldwin J."/>
            <person name="Abdouelleil A."/>
            <person name="Abdulkadir J."/>
            <person name="Abebe A."/>
            <person name="Abera B."/>
            <person name="Abreu J."/>
            <person name="Acer S.C."/>
            <person name="Aftuck L."/>
            <person name="Alexander A."/>
            <person name="An P."/>
            <person name="Anderson E."/>
            <person name="Anderson S."/>
            <person name="Arachi H."/>
            <person name="Azer M."/>
            <person name="Bachantsang P."/>
            <person name="Barry A."/>
            <person name="Bayul T."/>
            <person name="Berlin A."/>
            <person name="Bessette D."/>
            <person name="Bloom T."/>
            <person name="Blye J."/>
            <person name="Boguslavskiy L."/>
            <person name="Bonnet C."/>
            <person name="Boukhgalter B."/>
            <person name="Bourzgui I."/>
            <person name="Brown A."/>
            <person name="Cahill P."/>
            <person name="Channer S."/>
            <person name="Cheshatsang Y."/>
            <person name="Chuda L."/>
            <person name="Citroen M."/>
            <person name="Collymore A."/>
            <person name="Cooke P."/>
            <person name="Costello M."/>
            <person name="D'Aco K."/>
            <person name="Daza R."/>
            <person name="De Haan G."/>
            <person name="DeGray S."/>
            <person name="DeMaso C."/>
            <person name="Dhargay N."/>
            <person name="Dooley K."/>
            <person name="Dooley E."/>
            <person name="Doricent M."/>
            <person name="Dorje P."/>
            <person name="Dorjee K."/>
            <person name="Dupes A."/>
            <person name="Elong R."/>
            <person name="Falk J."/>
            <person name="Farina A."/>
            <person name="Faro S."/>
            <person name="Ferguson D."/>
            <person name="Fisher S."/>
            <person name="Foley C.D."/>
            <person name="Franke A."/>
            <person name="Friedrich D."/>
            <person name="Gadbois L."/>
            <person name="Gearin G."/>
            <person name="Gearin C.R."/>
            <person name="Giannoukos G."/>
            <person name="Goode T."/>
            <person name="Graham J."/>
            <person name="Grandbois E."/>
            <person name="Grewal S."/>
            <person name="Gyaltsen K."/>
            <person name="Hafez N."/>
            <person name="Hagos B."/>
            <person name="Hall J."/>
            <person name="Henson C."/>
            <person name="Hollinger A."/>
            <person name="Honan T."/>
            <person name="Huard M.D."/>
            <person name="Hughes L."/>
            <person name="Hurhula B."/>
            <person name="Husby M.E."/>
            <person name="Kamat A."/>
            <person name="Kanga B."/>
            <person name="Kashin S."/>
            <person name="Khazanovich D."/>
            <person name="Kisner P."/>
            <person name="Lance K."/>
            <person name="Lara M."/>
            <person name="Lee W."/>
            <person name="Lennon N."/>
            <person name="Letendre F."/>
            <person name="LeVine R."/>
            <person name="Lipovsky A."/>
            <person name="Liu X."/>
            <person name="Liu J."/>
            <person name="Liu S."/>
            <person name="Lokyitsang T."/>
            <person name="Lokyitsang Y."/>
            <person name="Lubonja R."/>
            <person name="Lui A."/>
            <person name="MacDonald P."/>
            <person name="Magnisalis V."/>
            <person name="Maru K."/>
            <person name="Matthews C."/>
            <person name="McCusker W."/>
            <person name="McDonough S."/>
            <person name="Mehta T."/>
            <person name="Meldrim J."/>
            <person name="Meneus L."/>
            <person name="Mihai O."/>
            <person name="Mihalev A."/>
            <person name="Mihova T."/>
            <person name="Mittelman R."/>
            <person name="Mlenga V."/>
            <person name="Montmayeur A."/>
            <person name="Mulrain L."/>
            <person name="Navidi A."/>
            <person name="Naylor J."/>
            <person name="Negash T."/>
            <person name="Nguyen T."/>
            <person name="Nguyen N."/>
            <person name="Nicol R."/>
            <person name="Norbu C."/>
            <person name="Norbu N."/>
            <person name="Novod N."/>
            <person name="O'Neill B."/>
            <person name="Osman S."/>
            <person name="Markiewicz E."/>
            <person name="Oyono O.L."/>
            <person name="Patti C."/>
            <person name="Phunkhang P."/>
            <person name="Pierre F."/>
            <person name="Priest M."/>
            <person name="Raghuraman S."/>
            <person name="Rege F."/>
            <person name="Reyes R."/>
            <person name="Rise C."/>
            <person name="Rogov P."/>
            <person name="Ross K."/>
            <person name="Ryan E."/>
            <person name="Settipalli S."/>
            <person name="Shea T."/>
            <person name="Sherpa N."/>
            <person name="Shi L."/>
            <person name="Shih D."/>
            <person name="Sparrow T."/>
            <person name="Spaulding J."/>
            <person name="Stalker J."/>
            <person name="Stange-Thomann N."/>
            <person name="Stavropoulos S."/>
            <person name="Stone C."/>
            <person name="Strader C."/>
            <person name="Tesfaye S."/>
            <person name="Thomson T."/>
            <person name="Thoulutsang Y."/>
            <person name="Thoulutsang D."/>
            <person name="Topham K."/>
            <person name="Topping I."/>
            <person name="Tsamla T."/>
            <person name="Vassiliev H."/>
            <person name="Vo A."/>
            <person name="Wangchuk T."/>
            <person name="Wangdi T."/>
            <person name="Weiand M."/>
            <person name="Wilkinson J."/>
            <person name="Wilson A."/>
            <person name="Yadav S."/>
            <person name="Young G."/>
            <person name="Yu Q."/>
            <person name="Zembek L."/>
            <person name="Zhong D."/>
            <person name="Zimmer A."/>
            <person name="Zwirko Z."/>
            <person name="Jaffe D.B."/>
            <person name="Alvarez P."/>
            <person name="Brockman W."/>
            <person name="Butler J."/>
            <person name="Chin C."/>
            <person name="Gnerre S."/>
            <person name="Grabherr M."/>
            <person name="Kleber M."/>
            <person name="Mauceli E."/>
            <person name="MacCallum I."/>
        </authorList>
    </citation>
    <scope>NUCLEOTIDE SEQUENCE [LARGE SCALE GENOMIC DNA]</scope>
    <source>
        <strain evidence="3">Tucson 15010-1051.87</strain>
    </source>
</reference>
<dbReference type="EMBL" id="CH940647">
    <property type="protein sequence ID" value="EDW70267.1"/>
    <property type="molecule type" value="Genomic_DNA"/>
</dbReference>
<gene>
    <name evidence="2" type="primary">Dvir\GJ11654</name>
    <name evidence="2" type="ORF">Dvir_GJ11654</name>
</gene>
<organism evidence="2 3">
    <name type="scientific">Drosophila virilis</name>
    <name type="common">Fruit fly</name>
    <dbReference type="NCBI Taxonomy" id="7244"/>
    <lineage>
        <taxon>Eukaryota</taxon>
        <taxon>Metazoa</taxon>
        <taxon>Ecdysozoa</taxon>
        <taxon>Arthropoda</taxon>
        <taxon>Hexapoda</taxon>
        <taxon>Insecta</taxon>
        <taxon>Pterygota</taxon>
        <taxon>Neoptera</taxon>
        <taxon>Endopterygota</taxon>
        <taxon>Diptera</taxon>
        <taxon>Brachycera</taxon>
        <taxon>Muscomorpha</taxon>
        <taxon>Ephydroidea</taxon>
        <taxon>Drosophilidae</taxon>
        <taxon>Drosophila</taxon>
    </lineage>
</organism>
<evidence type="ECO:0000313" key="2">
    <source>
        <dbReference type="EMBL" id="EDW70267.1"/>
    </source>
</evidence>
<dbReference type="KEGG" id="dvi:6622355"/>
<evidence type="ECO:0000256" key="1">
    <source>
        <dbReference type="SAM" id="SignalP"/>
    </source>
</evidence>
<dbReference type="PANTHER" id="PTHR20898:SF0">
    <property type="entry name" value="DAEDALUS ON 3-RELATED"/>
    <property type="match status" value="1"/>
</dbReference>
<keyword evidence="3" id="KW-1185">Reference proteome</keyword>
<dbReference type="PhylomeDB" id="B4LF79"/>
<sequence length="185" mass="21732">MWSLMFLNAKRLVWCFIFLLALRANKVKAKHITLTVGESRFNRDYFDNFTFVLDNGKVYLDMFLKKPLIKGWYARLDFQLRVPNSKSFQSIFSTSVNVCNIVNVYKNNLFKKWYMNLLKYGNFLRQCPLSPGHYYLRGWQFGNSLVPPFISGGSYRLETYNFYGRYKSSDEVFIMSCSADATITA</sequence>
<dbReference type="OrthoDB" id="7809578at2759"/>
<dbReference type="SMART" id="SM00697">
    <property type="entry name" value="DM8"/>
    <property type="match status" value="1"/>
</dbReference>
<accession>B4LF79</accession>
<feature type="signal peptide" evidence="1">
    <location>
        <begin position="1"/>
        <end position="29"/>
    </location>
</feature>
<protein>
    <recommendedName>
        <fullName evidence="4">MD-2-related lipid-recognition domain-containing protein</fullName>
    </recommendedName>
</protein>
<dbReference type="OMA" id="YLRDWQF"/>
<dbReference type="InParanoid" id="B4LF79"/>
<dbReference type="HOGENOM" id="CLU_115563_0_0_1"/>
<dbReference type="PANTHER" id="PTHR20898">
    <property type="entry name" value="DAEDALUS ON 3-RELATED-RELATED"/>
    <property type="match status" value="1"/>
</dbReference>
<evidence type="ECO:0000313" key="3">
    <source>
        <dbReference type="Proteomes" id="UP000008792"/>
    </source>
</evidence>
<dbReference type="Pfam" id="PF06477">
    <property type="entry name" value="DUF1091"/>
    <property type="match status" value="1"/>
</dbReference>